<accession>A0A108U4E6</accession>
<dbReference type="InterPro" id="IPR023346">
    <property type="entry name" value="Lysozyme-like_dom_sf"/>
</dbReference>
<proteinExistence type="predicted"/>
<keyword evidence="3" id="KW-1185">Reference proteome</keyword>
<reference evidence="2 3" key="1">
    <citation type="journal article" date="2014" name="Genome Announc.">
        <title>Draft Genome Sequence of Lysobacter capsici AZ78, a Bacterium Antagonistic to Plant-Pathogenic Oomycetes.</title>
        <authorList>
            <person name="Puopolo G."/>
            <person name="Sonego P."/>
            <person name="Engelen K."/>
            <person name="Pertot I."/>
        </authorList>
    </citation>
    <scope>NUCLEOTIDE SEQUENCE [LARGE SCALE GENOMIC DNA]</scope>
    <source>
        <strain evidence="2 3">AZ78</strain>
    </source>
</reference>
<evidence type="ECO:0000259" key="1">
    <source>
        <dbReference type="Pfam" id="PF11860"/>
    </source>
</evidence>
<dbReference type="EMBL" id="JAJA02000002">
    <property type="protein sequence ID" value="KWS02341.1"/>
    <property type="molecule type" value="Genomic_DNA"/>
</dbReference>
<organism evidence="2 3">
    <name type="scientific">Lysobacter capsici AZ78</name>
    <dbReference type="NCBI Taxonomy" id="1444315"/>
    <lineage>
        <taxon>Bacteria</taxon>
        <taxon>Pseudomonadati</taxon>
        <taxon>Pseudomonadota</taxon>
        <taxon>Gammaproteobacteria</taxon>
        <taxon>Lysobacterales</taxon>
        <taxon>Lysobacteraceae</taxon>
        <taxon>Lysobacter</taxon>
    </lineage>
</organism>
<evidence type="ECO:0000313" key="3">
    <source>
        <dbReference type="Proteomes" id="UP000023435"/>
    </source>
</evidence>
<dbReference type="OrthoDB" id="1491023at2"/>
<protein>
    <submittedName>
        <fullName evidence="2">Phage-encoded peptidoglycan binding protein</fullName>
    </submittedName>
</protein>
<comment type="caution">
    <text evidence="2">The sequence shown here is derived from an EMBL/GenBank/DDBJ whole genome shotgun (WGS) entry which is preliminary data.</text>
</comment>
<feature type="domain" description="N-acetylmuramidase" evidence="1">
    <location>
        <begin position="22"/>
        <end position="189"/>
    </location>
</feature>
<dbReference type="Pfam" id="PF11860">
    <property type="entry name" value="Muramidase"/>
    <property type="match status" value="1"/>
</dbReference>
<evidence type="ECO:0000313" key="2">
    <source>
        <dbReference type="EMBL" id="KWS02341.1"/>
    </source>
</evidence>
<dbReference type="InterPro" id="IPR024408">
    <property type="entry name" value="Muramidase"/>
</dbReference>
<gene>
    <name evidence="2" type="ORF">AZ78_5008</name>
</gene>
<dbReference type="Proteomes" id="UP000023435">
    <property type="component" value="Unassembled WGS sequence"/>
</dbReference>
<name>A0A108U4E6_9GAMM</name>
<dbReference type="AlphaFoldDB" id="A0A108U4E6"/>
<dbReference type="SUPFAM" id="SSF53955">
    <property type="entry name" value="Lysozyme-like"/>
    <property type="match status" value="1"/>
</dbReference>
<sequence length="194" mass="21331">MNRIISPQAWKLIAKTLGVDEACLRAVAQVESSGGGFMRSPSQLPKILFEGHVFHRRTKGRFGASHPGLSYPRWDRSKYSGSMAGEWKRLDAASALDRVAALESASWGAFQIMGFNYAACGFDDVDAFVAAHKESADAQLAAFAHFISRPKFLDALRGRNWKGFAAAYNGPEFAKNRYDTKLATAYARFAAQSQ</sequence>